<dbReference type="GO" id="GO:0098978">
    <property type="term" value="C:glutamatergic synapse"/>
    <property type="evidence" value="ECO:0007669"/>
    <property type="project" value="TreeGrafter"/>
</dbReference>
<protein>
    <recommendedName>
        <fullName evidence="24">Diacylglycerol kinase</fullName>
        <shortName evidence="24">DAG kinase</shortName>
        <ecNumber evidence="24">2.7.1.107</ecNumber>
    </recommendedName>
</protein>
<keyword evidence="16" id="KW-0472">Membrane</keyword>
<evidence type="ECO:0000256" key="7">
    <source>
        <dbReference type="ARBA" id="ARBA00022475"/>
    </source>
</evidence>
<comment type="similarity">
    <text evidence="6 24">Belongs to the eukaryotic diacylglycerol kinase family.</text>
</comment>
<reference evidence="27" key="2">
    <citation type="submission" date="2025-09" db="UniProtKB">
        <authorList>
            <consortium name="Ensembl"/>
        </authorList>
    </citation>
    <scope>IDENTIFICATION</scope>
</reference>
<evidence type="ECO:0000256" key="25">
    <source>
        <dbReference type="SAM" id="MobiDB-lite"/>
    </source>
</evidence>
<keyword evidence="17" id="KW-0539">Nucleus</keyword>
<dbReference type="FunFam" id="2.60.200.40:FF:000002">
    <property type="entry name" value="Diacylglycerol kinase"/>
    <property type="match status" value="1"/>
</dbReference>
<comment type="catalytic activity">
    <reaction evidence="19">
        <text>1,2-di-(9Z-octadecenoyl)-sn-glycerol + ATP = 1,2-di-(9Z-octadecenoyl)-sn-glycero-3-phosphate + ADP + H(+)</text>
        <dbReference type="Rhea" id="RHEA:40327"/>
        <dbReference type="ChEBI" id="CHEBI:15378"/>
        <dbReference type="ChEBI" id="CHEBI:30616"/>
        <dbReference type="ChEBI" id="CHEBI:52333"/>
        <dbReference type="ChEBI" id="CHEBI:74546"/>
        <dbReference type="ChEBI" id="CHEBI:456216"/>
    </reaction>
    <physiologicalReaction direction="left-to-right" evidence="19">
        <dbReference type="Rhea" id="RHEA:40328"/>
    </physiologicalReaction>
</comment>
<dbReference type="Pfam" id="PF23578">
    <property type="entry name" value="DGKI"/>
    <property type="match status" value="1"/>
</dbReference>
<dbReference type="SUPFAM" id="SSF48403">
    <property type="entry name" value="Ankyrin repeat"/>
    <property type="match status" value="1"/>
</dbReference>
<dbReference type="FunFam" id="1.25.40.20:FF:000061">
    <property type="entry name" value="Diacylglycerol kinase"/>
    <property type="match status" value="1"/>
</dbReference>
<keyword evidence="11 24" id="KW-0547">Nucleotide-binding</keyword>
<dbReference type="GO" id="GO:0042995">
    <property type="term" value="C:cell projection"/>
    <property type="evidence" value="ECO:0007669"/>
    <property type="project" value="UniProtKB-SubCell"/>
</dbReference>
<evidence type="ECO:0000256" key="12">
    <source>
        <dbReference type="ARBA" id="ARBA00022777"/>
    </source>
</evidence>
<evidence type="ECO:0000256" key="23">
    <source>
        <dbReference type="PROSITE-ProRule" id="PRU00023"/>
    </source>
</evidence>
<evidence type="ECO:0000256" key="1">
    <source>
        <dbReference type="ARBA" id="ARBA00004123"/>
    </source>
</evidence>
<feature type="repeat" description="ANK" evidence="23">
    <location>
        <begin position="646"/>
        <end position="678"/>
    </location>
</feature>
<comment type="pathway">
    <text evidence="5">Lipid metabolism; glycerolipid metabolism.</text>
</comment>
<evidence type="ECO:0000256" key="18">
    <source>
        <dbReference type="ARBA" id="ARBA00023273"/>
    </source>
</evidence>
<evidence type="ECO:0000256" key="20">
    <source>
        <dbReference type="ARBA" id="ARBA00023400"/>
    </source>
</evidence>
<dbReference type="InterPro" id="IPR000756">
    <property type="entry name" value="Diacylglycerol_kin_accessory"/>
</dbReference>
<dbReference type="SUPFAM" id="SSF111331">
    <property type="entry name" value="NAD kinase/diacylglycerol kinase-like"/>
    <property type="match status" value="1"/>
</dbReference>
<feature type="repeat" description="ANK" evidence="23">
    <location>
        <begin position="610"/>
        <end position="634"/>
    </location>
</feature>
<dbReference type="SMART" id="SM00045">
    <property type="entry name" value="DAGKa"/>
    <property type="match status" value="1"/>
</dbReference>
<dbReference type="InterPro" id="IPR001206">
    <property type="entry name" value="Diacylglycerol_kinase_cat_dom"/>
</dbReference>
<keyword evidence="10" id="KW-0677">Repeat</keyword>
<dbReference type="Gene3D" id="2.60.200.40">
    <property type="match status" value="1"/>
</dbReference>
<dbReference type="Pfam" id="PF12796">
    <property type="entry name" value="Ank_2"/>
    <property type="match status" value="1"/>
</dbReference>
<dbReference type="PANTHER" id="PTHR11255:SF92">
    <property type="entry name" value="DIACYLGLYCEROL KINASE IOTA"/>
    <property type="match status" value="1"/>
</dbReference>
<dbReference type="GO" id="GO:0007200">
    <property type="term" value="P:phospholipase C-activating G protein-coupled receptor signaling pathway"/>
    <property type="evidence" value="ECO:0007669"/>
    <property type="project" value="InterPro"/>
</dbReference>
<dbReference type="GeneTree" id="ENSGT00940000158094"/>
<dbReference type="InterPro" id="IPR016064">
    <property type="entry name" value="NAD/diacylglycerol_kinase_sf"/>
</dbReference>
<dbReference type="GO" id="GO:0004143">
    <property type="term" value="F:ATP-dependent diacylglycerol kinase activity"/>
    <property type="evidence" value="ECO:0007669"/>
    <property type="project" value="UniProtKB-EC"/>
</dbReference>
<feature type="compositionally biased region" description="Basic residues" evidence="25">
    <location>
        <begin position="37"/>
        <end position="52"/>
    </location>
</feature>
<evidence type="ECO:0000256" key="5">
    <source>
        <dbReference type="ARBA" id="ARBA00005175"/>
    </source>
</evidence>
<keyword evidence="18" id="KW-0966">Cell projection</keyword>
<evidence type="ECO:0000256" key="17">
    <source>
        <dbReference type="ARBA" id="ARBA00023242"/>
    </source>
</evidence>
<dbReference type="GO" id="GO:0005634">
    <property type="term" value="C:nucleus"/>
    <property type="evidence" value="ECO:0007669"/>
    <property type="project" value="UniProtKB-SubCell"/>
</dbReference>
<dbReference type="Pfam" id="PF00781">
    <property type="entry name" value="DAGK_cat"/>
    <property type="match status" value="1"/>
</dbReference>
<feature type="region of interest" description="Disordered" evidence="25">
    <location>
        <begin position="30"/>
        <end position="62"/>
    </location>
</feature>
<dbReference type="SMART" id="SM00046">
    <property type="entry name" value="DAGKc"/>
    <property type="match status" value="1"/>
</dbReference>
<comment type="pathway">
    <text evidence="22">Glycerolipid metabolism.</text>
</comment>
<accession>A0A8D0GJ74</accession>
<evidence type="ECO:0000256" key="3">
    <source>
        <dbReference type="ARBA" id="ARBA00004316"/>
    </source>
</evidence>
<organism evidence="27 28">
    <name type="scientific">Sphenodon punctatus</name>
    <name type="common">Tuatara</name>
    <name type="synonym">Hatteria punctata</name>
    <dbReference type="NCBI Taxonomy" id="8508"/>
    <lineage>
        <taxon>Eukaryota</taxon>
        <taxon>Metazoa</taxon>
        <taxon>Chordata</taxon>
        <taxon>Craniata</taxon>
        <taxon>Vertebrata</taxon>
        <taxon>Euteleostomi</taxon>
        <taxon>Lepidosauria</taxon>
        <taxon>Sphenodontia</taxon>
        <taxon>Sphenodontidae</taxon>
        <taxon>Sphenodon</taxon>
    </lineage>
</organism>
<keyword evidence="7" id="KW-1003">Cell membrane</keyword>
<dbReference type="AlphaFoldDB" id="A0A8D0GJ74"/>
<dbReference type="GO" id="GO:0005886">
    <property type="term" value="C:plasma membrane"/>
    <property type="evidence" value="ECO:0007669"/>
    <property type="project" value="UniProtKB-SubCell"/>
</dbReference>
<dbReference type="InterPro" id="IPR037607">
    <property type="entry name" value="DGK"/>
</dbReference>
<sequence length="717" mass="80687">MLHHIEEPCSLGAHAAVIVPPTWIIKVKKPQNSLKNSTRRKKRTSFKRKASKKGNEENKGRPFVIKPISSPLMKPLLVFVNPKSGGNQGTKVLQMFMWYLNPRQVFDLSQEGPRDALELYRKVPNLRILACGGDGTVGWILSILDELQLSPQPPVAILPLGTGNDLARTLNWGGGYTDEPVSKILCHVEDGTIVQLDRWNLQVERNPDLPQDELEDGACKLPLSVFNNYFSLGFDAHVTLEFHESREANPEKFNSRFRNKMFYAGVSWDMLYRMCDGTDLTPKIQELKFQCIVFLNIPRYCAGTMPWGNPGDHRDFEPQRHDDGYIEVIGFTMASLAALHVGGHGERLHQCREVTLLTYKSIPMQVDGEPCRLVPSLIRICLRNQANMVQKSKRRTSMPFLNDPHSVPDRLRIRVNRISLQDYEGLHYDKEKLREASWKERLAGAIIAAKAIPLGIIVVRGDCDLETCRMYVDRLQEDLQSVTSATQRVRYQDQESSFPRVLSVQRLSPRWCFLDATSADRFYRIDRSQEHLHFVTEISQDEIFILDPELVVSQQAGTPPGMPDLVVDNCTGDPIPFLLLSFAALLQAVIAGDLLKVSKVGSNLLIQGPDHCSLLHHAAKTGHSEIVKYILEHGPSELLDMTDSETGETALHKAACQRHRSICQLLVDAGASLRKTDSKGKTPRDKAQQAGDADLASYLESHQNYQIVSHEDLETAV</sequence>
<dbReference type="InterPro" id="IPR002110">
    <property type="entry name" value="Ankyrin_rpt"/>
</dbReference>
<dbReference type="Gene3D" id="3.40.50.10330">
    <property type="entry name" value="Probable inorganic polyphosphate/atp-NAD kinase, domain 1"/>
    <property type="match status" value="1"/>
</dbReference>
<keyword evidence="15" id="KW-0443">Lipid metabolism</keyword>
<dbReference type="Gene3D" id="1.25.40.20">
    <property type="entry name" value="Ankyrin repeat-containing domain"/>
    <property type="match status" value="1"/>
</dbReference>
<evidence type="ECO:0000313" key="27">
    <source>
        <dbReference type="Ensembl" id="ENSSPUP00000006138.1"/>
    </source>
</evidence>
<dbReference type="GO" id="GO:0005524">
    <property type="term" value="F:ATP binding"/>
    <property type="evidence" value="ECO:0007669"/>
    <property type="project" value="UniProtKB-KW"/>
</dbReference>
<evidence type="ECO:0000256" key="24">
    <source>
        <dbReference type="RuleBase" id="RU361128"/>
    </source>
</evidence>
<evidence type="ECO:0000259" key="26">
    <source>
        <dbReference type="PROSITE" id="PS50146"/>
    </source>
</evidence>
<dbReference type="Ensembl" id="ENSSPUT00000006535.1">
    <property type="protein sequence ID" value="ENSSPUP00000006138.1"/>
    <property type="gene ID" value="ENSSPUG00000004569.1"/>
</dbReference>
<evidence type="ECO:0000256" key="15">
    <source>
        <dbReference type="ARBA" id="ARBA00023098"/>
    </source>
</evidence>
<dbReference type="InterPro" id="IPR036770">
    <property type="entry name" value="Ankyrin_rpt-contain_sf"/>
</dbReference>
<keyword evidence="14 23" id="KW-0040">ANK repeat</keyword>
<evidence type="ECO:0000256" key="13">
    <source>
        <dbReference type="ARBA" id="ARBA00022840"/>
    </source>
</evidence>
<dbReference type="SMART" id="SM00248">
    <property type="entry name" value="ANK"/>
    <property type="match status" value="2"/>
</dbReference>
<dbReference type="InterPro" id="IPR017438">
    <property type="entry name" value="ATP-NAD_kinase_N"/>
</dbReference>
<reference evidence="27" key="1">
    <citation type="submission" date="2025-08" db="UniProtKB">
        <authorList>
            <consortium name="Ensembl"/>
        </authorList>
    </citation>
    <scope>IDENTIFICATION</scope>
</reference>
<dbReference type="Pfam" id="PF00609">
    <property type="entry name" value="DAGK_acc"/>
    <property type="match status" value="1"/>
</dbReference>
<dbReference type="PROSITE" id="PS50088">
    <property type="entry name" value="ANK_REPEAT"/>
    <property type="match status" value="2"/>
</dbReference>
<proteinExistence type="inferred from homology"/>
<evidence type="ECO:0000256" key="2">
    <source>
        <dbReference type="ARBA" id="ARBA00004236"/>
    </source>
</evidence>
<evidence type="ECO:0000256" key="9">
    <source>
        <dbReference type="ARBA" id="ARBA00022679"/>
    </source>
</evidence>
<gene>
    <name evidence="27" type="primary">DGKI</name>
</gene>
<keyword evidence="28" id="KW-1185">Reference proteome</keyword>
<keyword evidence="9 24" id="KW-0808">Transferase</keyword>
<evidence type="ECO:0000256" key="4">
    <source>
        <dbReference type="ARBA" id="ARBA00004514"/>
    </source>
</evidence>
<dbReference type="UniPathway" id="UPA00230"/>
<name>A0A8D0GJ74_SPHPU</name>
<dbReference type="FunFam" id="3.40.50.10330:FF:000002">
    <property type="entry name" value="Diacylglycerol kinase"/>
    <property type="match status" value="1"/>
</dbReference>
<comment type="catalytic activity">
    <reaction evidence="21">
        <text>a 1,2-diacyl-sn-glycerol + ATP = a 1,2-diacyl-sn-glycero-3-phosphate + ADP + H(+)</text>
        <dbReference type="Rhea" id="RHEA:10272"/>
        <dbReference type="ChEBI" id="CHEBI:15378"/>
        <dbReference type="ChEBI" id="CHEBI:17815"/>
        <dbReference type="ChEBI" id="CHEBI:30616"/>
        <dbReference type="ChEBI" id="CHEBI:58608"/>
        <dbReference type="ChEBI" id="CHEBI:456216"/>
        <dbReference type="EC" id="2.7.1.107"/>
    </reaction>
    <physiologicalReaction direction="left-to-right" evidence="21">
        <dbReference type="Rhea" id="RHEA:10273"/>
    </physiologicalReaction>
</comment>
<evidence type="ECO:0000256" key="21">
    <source>
        <dbReference type="ARBA" id="ARBA00023411"/>
    </source>
</evidence>
<keyword evidence="12 24" id="KW-0418">Kinase</keyword>
<comment type="subcellular location">
    <subcellularLocation>
        <location evidence="2">Cell membrane</location>
    </subcellularLocation>
    <subcellularLocation>
        <location evidence="3">Cell projection</location>
    </subcellularLocation>
    <subcellularLocation>
        <location evidence="4">Cytoplasm</location>
        <location evidence="4">Cytosol</location>
    </subcellularLocation>
    <subcellularLocation>
        <location evidence="1">Nucleus</location>
    </subcellularLocation>
</comment>
<evidence type="ECO:0000256" key="10">
    <source>
        <dbReference type="ARBA" id="ARBA00022737"/>
    </source>
</evidence>
<keyword evidence="8" id="KW-0963">Cytoplasm</keyword>
<evidence type="ECO:0000256" key="22">
    <source>
        <dbReference type="ARBA" id="ARBA00060536"/>
    </source>
</evidence>
<dbReference type="PROSITE" id="PS50297">
    <property type="entry name" value="ANK_REP_REGION"/>
    <property type="match status" value="2"/>
</dbReference>
<evidence type="ECO:0000256" key="8">
    <source>
        <dbReference type="ARBA" id="ARBA00022490"/>
    </source>
</evidence>
<feature type="domain" description="DAGKc" evidence="26">
    <location>
        <begin position="71"/>
        <end position="206"/>
    </location>
</feature>
<dbReference type="EC" id="2.7.1.107" evidence="24"/>
<evidence type="ECO:0000256" key="14">
    <source>
        <dbReference type="ARBA" id="ARBA00023043"/>
    </source>
</evidence>
<keyword evidence="13 24" id="KW-0067">ATP-binding</keyword>
<dbReference type="GO" id="GO:0005829">
    <property type="term" value="C:cytosol"/>
    <property type="evidence" value="ECO:0007669"/>
    <property type="project" value="UniProtKB-SubCell"/>
</dbReference>
<evidence type="ECO:0000256" key="16">
    <source>
        <dbReference type="ARBA" id="ARBA00023136"/>
    </source>
</evidence>
<evidence type="ECO:0000256" key="11">
    <source>
        <dbReference type="ARBA" id="ARBA00022741"/>
    </source>
</evidence>
<dbReference type="GO" id="GO:0046486">
    <property type="term" value="P:glycerolipid metabolic process"/>
    <property type="evidence" value="ECO:0007669"/>
    <property type="project" value="UniProtKB-UniPathway"/>
</dbReference>
<dbReference type="InterPro" id="IPR056383">
    <property type="entry name" value="DGKI-like_dom"/>
</dbReference>
<dbReference type="Proteomes" id="UP000694392">
    <property type="component" value="Unplaced"/>
</dbReference>
<evidence type="ECO:0000256" key="6">
    <source>
        <dbReference type="ARBA" id="ARBA00009280"/>
    </source>
</evidence>
<comment type="catalytic activity">
    <reaction evidence="20">
        <text>1-octadecanoyl-2-(5Z,8Z,11Z,14Z-eicosatetraenoyl)-sn-glycerol + ATP = 1-octadecanoyl-2-(5Z,8Z,11Z,14Z-eicosatetraenoyl)-sn-glycero-3-phosphate + ADP + H(+)</text>
        <dbReference type="Rhea" id="RHEA:40323"/>
        <dbReference type="ChEBI" id="CHEBI:15378"/>
        <dbReference type="ChEBI" id="CHEBI:30616"/>
        <dbReference type="ChEBI" id="CHEBI:75728"/>
        <dbReference type="ChEBI" id="CHEBI:77091"/>
        <dbReference type="ChEBI" id="CHEBI:456216"/>
    </reaction>
    <physiologicalReaction direction="left-to-right" evidence="20">
        <dbReference type="Rhea" id="RHEA:40324"/>
    </physiologicalReaction>
</comment>
<dbReference type="PROSITE" id="PS50146">
    <property type="entry name" value="DAGK"/>
    <property type="match status" value="1"/>
</dbReference>
<dbReference type="PANTHER" id="PTHR11255">
    <property type="entry name" value="DIACYLGLYCEROL KINASE"/>
    <property type="match status" value="1"/>
</dbReference>
<evidence type="ECO:0000256" key="19">
    <source>
        <dbReference type="ARBA" id="ARBA00023371"/>
    </source>
</evidence>
<evidence type="ECO:0000313" key="28">
    <source>
        <dbReference type="Proteomes" id="UP000694392"/>
    </source>
</evidence>